<protein>
    <recommendedName>
        <fullName evidence="2">DUF4708 domain-containing protein</fullName>
    </recommendedName>
</protein>
<evidence type="ECO:0000259" key="2">
    <source>
        <dbReference type="Pfam" id="PF15813"/>
    </source>
</evidence>
<evidence type="ECO:0000256" key="1">
    <source>
        <dbReference type="SAM" id="Phobius"/>
    </source>
</evidence>
<keyword evidence="4" id="KW-1185">Reference proteome</keyword>
<feature type="non-terminal residue" evidence="3">
    <location>
        <position position="225"/>
    </location>
</feature>
<evidence type="ECO:0000313" key="3">
    <source>
        <dbReference type="EMBL" id="RMX46537.1"/>
    </source>
</evidence>
<dbReference type="EMBL" id="RCHS01002679">
    <property type="protein sequence ID" value="RMX46537.1"/>
    <property type="molecule type" value="Genomic_DNA"/>
</dbReference>
<organism evidence="3 4">
    <name type="scientific">Pocillopora damicornis</name>
    <name type="common">Cauliflower coral</name>
    <name type="synonym">Millepora damicornis</name>
    <dbReference type="NCBI Taxonomy" id="46731"/>
    <lineage>
        <taxon>Eukaryota</taxon>
        <taxon>Metazoa</taxon>
        <taxon>Cnidaria</taxon>
        <taxon>Anthozoa</taxon>
        <taxon>Hexacorallia</taxon>
        <taxon>Scleractinia</taxon>
        <taxon>Astrocoeniina</taxon>
        <taxon>Pocilloporidae</taxon>
        <taxon>Pocillopora</taxon>
    </lineage>
</organism>
<accession>A0A3M6TYR8</accession>
<keyword evidence="1" id="KW-1133">Transmembrane helix</keyword>
<gene>
    <name evidence="3" type="ORF">pdam_00021703</name>
</gene>
<keyword evidence="1" id="KW-0472">Membrane</keyword>
<dbReference type="OrthoDB" id="6285995at2759"/>
<dbReference type="Pfam" id="PF15813">
    <property type="entry name" value="DUF4708"/>
    <property type="match status" value="1"/>
</dbReference>
<dbReference type="PANTHER" id="PTHR28495:SF1">
    <property type="entry name" value="GENE, 17266-RELATED"/>
    <property type="match status" value="1"/>
</dbReference>
<dbReference type="AlphaFoldDB" id="A0A3M6TYR8"/>
<reference evidence="3 4" key="1">
    <citation type="journal article" date="2018" name="Sci. Rep.">
        <title>Comparative analysis of the Pocillopora damicornis genome highlights role of immune system in coral evolution.</title>
        <authorList>
            <person name="Cunning R."/>
            <person name="Bay R.A."/>
            <person name="Gillette P."/>
            <person name="Baker A.C."/>
            <person name="Traylor-Knowles N."/>
        </authorList>
    </citation>
    <scope>NUCLEOTIDE SEQUENCE [LARGE SCALE GENOMIC DNA]</scope>
    <source>
        <strain evidence="3">RSMAS</strain>
        <tissue evidence="3">Whole animal</tissue>
    </source>
</reference>
<feature type="domain" description="DUF4708" evidence="2">
    <location>
        <begin position="6"/>
        <end position="223"/>
    </location>
</feature>
<dbReference type="InterPro" id="IPR031643">
    <property type="entry name" value="DUF4708"/>
</dbReference>
<keyword evidence="1" id="KW-0812">Transmembrane</keyword>
<proteinExistence type="predicted"/>
<comment type="caution">
    <text evidence="3">The sequence shown here is derived from an EMBL/GenBank/DDBJ whole genome shotgun (WGS) entry which is preliminary data.</text>
</comment>
<dbReference type="Proteomes" id="UP000275408">
    <property type="component" value="Unassembled WGS sequence"/>
</dbReference>
<name>A0A3M6TYR8_POCDA</name>
<dbReference type="PANTHER" id="PTHR28495">
    <property type="entry name" value="HYPOTHETICAL PROTEIN LOC100359752"/>
    <property type="match status" value="1"/>
</dbReference>
<evidence type="ECO:0000313" key="4">
    <source>
        <dbReference type="Proteomes" id="UP000275408"/>
    </source>
</evidence>
<feature type="transmembrane region" description="Helical" evidence="1">
    <location>
        <begin position="36"/>
        <end position="61"/>
    </location>
</feature>
<sequence>MRDREALFLGSLPSFDELMAVKAIIQSRNDDEISTIQPLCCSVVVLAFVVVMVVMVAVFVVKPMSKSPQFQELLQRLSIKITEPVTLTRTVFQFCFSFTMRQKLAPLWNKAGEFLVQGRDFMLENSKLNAISLEVTITDKIFIGLQPFSLKLTPCKPEHFTASVKALEEFHSNKESHISDISISDDLCFVLPSLKKGRIVSITHQIPDECPFTSYEELRKHWKLM</sequence>
<dbReference type="STRING" id="46731.A0A3M6TYR8"/>